<protein>
    <recommendedName>
        <fullName evidence="1">Helix-turn-helix conjugative transposon-like domain-containing protein</fullName>
    </recommendedName>
</protein>
<dbReference type="Pfam" id="PF12645">
    <property type="entry name" value="HTH_16"/>
    <property type="match status" value="1"/>
</dbReference>
<comment type="caution">
    <text evidence="2">The sequence shown here is derived from an EMBL/GenBank/DDBJ whole genome shotgun (WGS) entry which is preliminary data.</text>
</comment>
<dbReference type="Proteomes" id="UP001241537">
    <property type="component" value="Unassembled WGS sequence"/>
</dbReference>
<dbReference type="InterPro" id="IPR024760">
    <property type="entry name" value="HTH_dom_conjug_TS-like"/>
</dbReference>
<name>A0AAE3V8L3_9FIRM</name>
<accession>A0AAE3V8L3</accession>
<sequence>MLMNGTNGNEPGYPENALVPYPVIVVATKGDPDAMKIVLQHFSGYIARLSMRKLYDERGNVYFGVDHDIRERLQAKLMMAVLTFKAEE</sequence>
<reference evidence="2" key="1">
    <citation type="submission" date="2023-07" db="EMBL/GenBank/DDBJ databases">
        <title>Genomic Encyclopedia of Type Strains, Phase IV (KMG-IV): sequencing the most valuable type-strain genomes for metagenomic binning, comparative biology and taxonomic classification.</title>
        <authorList>
            <person name="Goeker M."/>
        </authorList>
    </citation>
    <scope>NUCLEOTIDE SEQUENCE</scope>
    <source>
        <strain evidence="2">DSM 19659</strain>
    </source>
</reference>
<proteinExistence type="predicted"/>
<evidence type="ECO:0000313" key="2">
    <source>
        <dbReference type="EMBL" id="MDQ0151784.1"/>
    </source>
</evidence>
<organism evidence="2 3">
    <name type="scientific">Moryella indoligenes</name>
    <dbReference type="NCBI Taxonomy" id="371674"/>
    <lineage>
        <taxon>Bacteria</taxon>
        <taxon>Bacillati</taxon>
        <taxon>Bacillota</taxon>
        <taxon>Clostridia</taxon>
        <taxon>Lachnospirales</taxon>
        <taxon>Lachnospiraceae</taxon>
        <taxon>Moryella</taxon>
    </lineage>
</organism>
<evidence type="ECO:0000313" key="3">
    <source>
        <dbReference type="Proteomes" id="UP001241537"/>
    </source>
</evidence>
<dbReference type="EMBL" id="JAUSTO010000002">
    <property type="protein sequence ID" value="MDQ0151784.1"/>
    <property type="molecule type" value="Genomic_DNA"/>
</dbReference>
<feature type="domain" description="Helix-turn-helix conjugative transposon-like" evidence="1">
    <location>
        <begin position="21"/>
        <end position="85"/>
    </location>
</feature>
<evidence type="ECO:0000259" key="1">
    <source>
        <dbReference type="Pfam" id="PF12645"/>
    </source>
</evidence>
<dbReference type="AlphaFoldDB" id="A0AAE3V8L3"/>
<keyword evidence="3" id="KW-1185">Reference proteome</keyword>
<gene>
    <name evidence="2" type="ORF">J2S20_000464</name>
</gene>